<protein>
    <submittedName>
        <fullName evidence="5">TIM44-like domain-containing protein</fullName>
    </submittedName>
</protein>
<evidence type="ECO:0000256" key="3">
    <source>
        <dbReference type="SAM" id="SignalP"/>
    </source>
</evidence>
<keyword evidence="6" id="KW-1185">Reference proteome</keyword>
<sequence>MRRPGFLIAAIAAAALALAPALAEARPGGGGGAGSRGSRTFSAPPSTSTAPGTARPMERTMQPNQPASPGVGQTARPPIGQPNPAGGFFSRSPFMAGLMGGLIGVGLGGLLFGNGLFGGFSGFASILGLLLQIGLIVLLVRFAIGFFRRRQAQPAMAGVAPQGGMARAMDGHGRGPMSGGGGAPATAPLELRPEDFSSFEQLLKAVNDAWSRQDVGTLRHLATPEMVRYFSDDLANLAARGWHNQTREVTLEQGDLAEAWREGDREYATVAMRFSLVDVTRRLADGVVVEGDPDRRTQAVELWTFVRPAGGSWQLSAIQQTEK</sequence>
<keyword evidence="2" id="KW-0472">Membrane</keyword>
<evidence type="ECO:0000256" key="2">
    <source>
        <dbReference type="SAM" id="Phobius"/>
    </source>
</evidence>
<dbReference type="PANTHER" id="PTHR41542:SF1">
    <property type="entry name" value="BLL5807 PROTEIN"/>
    <property type="match status" value="1"/>
</dbReference>
<feature type="compositionally biased region" description="Polar residues" evidence="1">
    <location>
        <begin position="39"/>
        <end position="51"/>
    </location>
</feature>
<evidence type="ECO:0000313" key="6">
    <source>
        <dbReference type="Proteomes" id="UP000600101"/>
    </source>
</evidence>
<dbReference type="RefSeq" id="WP_186769272.1">
    <property type="nucleotide sequence ID" value="NZ_JACOMF010000003.1"/>
</dbReference>
<feature type="domain" description="Tim44-like" evidence="4">
    <location>
        <begin position="177"/>
        <end position="320"/>
    </location>
</feature>
<gene>
    <name evidence="5" type="ORF">H7965_04135</name>
</gene>
<feature type="signal peptide" evidence="3">
    <location>
        <begin position="1"/>
        <end position="25"/>
    </location>
</feature>
<organism evidence="5 6">
    <name type="scientific">Siccirubricoccus deserti</name>
    <dbReference type="NCBI Taxonomy" id="2013562"/>
    <lineage>
        <taxon>Bacteria</taxon>
        <taxon>Pseudomonadati</taxon>
        <taxon>Pseudomonadota</taxon>
        <taxon>Alphaproteobacteria</taxon>
        <taxon>Acetobacterales</taxon>
        <taxon>Roseomonadaceae</taxon>
        <taxon>Siccirubricoccus</taxon>
    </lineage>
</organism>
<dbReference type="AlphaFoldDB" id="A0A9X0QV47"/>
<comment type="caution">
    <text evidence="5">The sequence shown here is derived from an EMBL/GenBank/DDBJ whole genome shotgun (WGS) entry which is preliminary data.</text>
</comment>
<dbReference type="EMBL" id="JACOMF010000003">
    <property type="protein sequence ID" value="MBC4014506.1"/>
    <property type="molecule type" value="Genomic_DNA"/>
</dbReference>
<feature type="transmembrane region" description="Helical" evidence="2">
    <location>
        <begin position="94"/>
        <end position="112"/>
    </location>
</feature>
<name>A0A9X0QV47_9PROT</name>
<keyword evidence="2" id="KW-1133">Transmembrane helix</keyword>
<dbReference type="Pfam" id="PF04280">
    <property type="entry name" value="Tim44"/>
    <property type="match status" value="1"/>
</dbReference>
<dbReference type="SUPFAM" id="SSF54427">
    <property type="entry name" value="NTF2-like"/>
    <property type="match status" value="1"/>
</dbReference>
<evidence type="ECO:0000313" key="5">
    <source>
        <dbReference type="EMBL" id="MBC4014506.1"/>
    </source>
</evidence>
<feature type="chain" id="PRO_5040958805" evidence="3">
    <location>
        <begin position="26"/>
        <end position="323"/>
    </location>
</feature>
<dbReference type="Gene3D" id="3.10.450.240">
    <property type="match status" value="1"/>
</dbReference>
<feature type="transmembrane region" description="Helical" evidence="2">
    <location>
        <begin position="124"/>
        <end position="147"/>
    </location>
</feature>
<dbReference type="InterPro" id="IPR007379">
    <property type="entry name" value="Tim44-like_dom"/>
</dbReference>
<dbReference type="SMART" id="SM00978">
    <property type="entry name" value="Tim44"/>
    <property type="match status" value="1"/>
</dbReference>
<feature type="region of interest" description="Disordered" evidence="1">
    <location>
        <begin position="25"/>
        <end position="86"/>
    </location>
</feature>
<feature type="compositionally biased region" description="Gly residues" evidence="1">
    <location>
        <begin position="174"/>
        <end position="183"/>
    </location>
</feature>
<accession>A0A9X0QV47</accession>
<reference evidence="5" key="1">
    <citation type="submission" date="2020-08" db="EMBL/GenBank/DDBJ databases">
        <authorList>
            <person name="Hu Y."/>
            <person name="Nguyen S.V."/>
            <person name="Li F."/>
            <person name="Fanning S."/>
        </authorList>
    </citation>
    <scope>NUCLEOTIDE SEQUENCE</scope>
    <source>
        <strain evidence="5">SYSU D8009</strain>
    </source>
</reference>
<keyword evidence="2" id="KW-0812">Transmembrane</keyword>
<evidence type="ECO:0000256" key="1">
    <source>
        <dbReference type="SAM" id="MobiDB-lite"/>
    </source>
</evidence>
<dbReference type="InterPro" id="IPR032710">
    <property type="entry name" value="NTF2-like_dom_sf"/>
</dbReference>
<evidence type="ECO:0000259" key="4">
    <source>
        <dbReference type="SMART" id="SM00978"/>
    </source>
</evidence>
<dbReference type="Proteomes" id="UP000600101">
    <property type="component" value="Unassembled WGS sequence"/>
</dbReference>
<feature type="region of interest" description="Disordered" evidence="1">
    <location>
        <begin position="162"/>
        <end position="185"/>
    </location>
</feature>
<dbReference type="PANTHER" id="PTHR41542">
    <property type="entry name" value="BLL5807 PROTEIN"/>
    <property type="match status" value="1"/>
</dbReference>
<proteinExistence type="predicted"/>
<keyword evidence="3" id="KW-0732">Signal</keyword>